<dbReference type="Gene3D" id="1.10.287.1350">
    <property type="match status" value="1"/>
</dbReference>
<dbReference type="PANTHER" id="PTHR43712:SF2">
    <property type="entry name" value="O-METHYLTRANSFERASE CICE"/>
    <property type="match status" value="1"/>
</dbReference>
<dbReference type="InterPro" id="IPR016461">
    <property type="entry name" value="COMT-like"/>
</dbReference>
<evidence type="ECO:0000256" key="1">
    <source>
        <dbReference type="ARBA" id="ARBA00022603"/>
    </source>
</evidence>
<dbReference type="InterPro" id="IPR029063">
    <property type="entry name" value="SAM-dependent_MTases_sf"/>
</dbReference>
<dbReference type="InterPro" id="IPR036390">
    <property type="entry name" value="WH_DNA-bd_sf"/>
</dbReference>
<evidence type="ECO:0000256" key="3">
    <source>
        <dbReference type="ARBA" id="ARBA00022691"/>
    </source>
</evidence>
<reference evidence="7" key="1">
    <citation type="journal article" date="2019" name="Int. J. Syst. Evol. Microbiol.">
        <title>The Global Catalogue of Microorganisms (GCM) 10K type strain sequencing project: providing services to taxonomists for standard genome sequencing and annotation.</title>
        <authorList>
            <consortium name="The Broad Institute Genomics Platform"/>
            <consortium name="The Broad Institute Genome Sequencing Center for Infectious Disease"/>
            <person name="Wu L."/>
            <person name="Ma J."/>
        </authorList>
    </citation>
    <scope>NUCLEOTIDE SEQUENCE [LARGE SCALE GENOMIC DNA]</scope>
    <source>
        <strain evidence="7">CGMCC 4.7641</strain>
    </source>
</reference>
<evidence type="ECO:0000256" key="2">
    <source>
        <dbReference type="ARBA" id="ARBA00022679"/>
    </source>
</evidence>
<dbReference type="PIRSF" id="PIRSF005739">
    <property type="entry name" value="O-mtase"/>
    <property type="match status" value="1"/>
</dbReference>
<evidence type="ECO:0000313" key="6">
    <source>
        <dbReference type="EMBL" id="MFD2467138.1"/>
    </source>
</evidence>
<keyword evidence="7" id="KW-1185">Reference proteome</keyword>
<comment type="caution">
    <text evidence="6">The sequence shown here is derived from an EMBL/GenBank/DDBJ whole genome shotgun (WGS) entry which is preliminary data.</text>
</comment>
<dbReference type="GO" id="GO:0008168">
    <property type="term" value="F:methyltransferase activity"/>
    <property type="evidence" value="ECO:0007669"/>
    <property type="project" value="UniProtKB-KW"/>
</dbReference>
<dbReference type="Pfam" id="PF00891">
    <property type="entry name" value="Methyltransf_2"/>
    <property type="match status" value="1"/>
</dbReference>
<dbReference type="PROSITE" id="PS51683">
    <property type="entry name" value="SAM_OMT_II"/>
    <property type="match status" value="1"/>
</dbReference>
<dbReference type="CDD" id="cd02440">
    <property type="entry name" value="AdoMet_MTases"/>
    <property type="match status" value="1"/>
</dbReference>
<organism evidence="6 7">
    <name type="scientific">Amycolatopsis silviterrae</name>
    <dbReference type="NCBI Taxonomy" id="1656914"/>
    <lineage>
        <taxon>Bacteria</taxon>
        <taxon>Bacillati</taxon>
        <taxon>Actinomycetota</taxon>
        <taxon>Actinomycetes</taxon>
        <taxon>Pseudonocardiales</taxon>
        <taxon>Pseudonocardiaceae</taxon>
        <taxon>Amycolatopsis</taxon>
    </lineage>
</organism>
<keyword evidence="1 6" id="KW-0489">Methyltransferase</keyword>
<protein>
    <submittedName>
        <fullName evidence="6">Methyltransferase</fullName>
    </submittedName>
</protein>
<dbReference type="InterPro" id="IPR036388">
    <property type="entry name" value="WH-like_DNA-bd_sf"/>
</dbReference>
<feature type="domain" description="O-methyltransferase C-terminal" evidence="4">
    <location>
        <begin position="125"/>
        <end position="308"/>
    </location>
</feature>
<keyword evidence="3" id="KW-0949">S-adenosyl-L-methionine</keyword>
<gene>
    <name evidence="6" type="ORF">ACFSVL_07035</name>
</gene>
<dbReference type="InterPro" id="IPR001077">
    <property type="entry name" value="COMT_C"/>
</dbReference>
<feature type="domain" description="O-methyltransferase dimerisation" evidence="5">
    <location>
        <begin position="10"/>
        <end position="85"/>
    </location>
</feature>
<evidence type="ECO:0000259" key="5">
    <source>
        <dbReference type="Pfam" id="PF08100"/>
    </source>
</evidence>
<proteinExistence type="predicted"/>
<dbReference type="PANTHER" id="PTHR43712">
    <property type="entry name" value="PUTATIVE (AFU_ORTHOLOGUE AFUA_4G14580)-RELATED"/>
    <property type="match status" value="1"/>
</dbReference>
<dbReference type="SUPFAM" id="SSF46785">
    <property type="entry name" value="Winged helix' DNA-binding domain"/>
    <property type="match status" value="1"/>
</dbReference>
<dbReference type="Proteomes" id="UP001597483">
    <property type="component" value="Unassembled WGS sequence"/>
</dbReference>
<evidence type="ECO:0000259" key="4">
    <source>
        <dbReference type="Pfam" id="PF00891"/>
    </source>
</evidence>
<dbReference type="EMBL" id="JBHUKS010000004">
    <property type="protein sequence ID" value="MFD2467138.1"/>
    <property type="molecule type" value="Genomic_DNA"/>
</dbReference>
<keyword evidence="2" id="KW-0808">Transferase</keyword>
<dbReference type="GO" id="GO:0032259">
    <property type="term" value="P:methylation"/>
    <property type="evidence" value="ECO:0007669"/>
    <property type="project" value="UniProtKB-KW"/>
</dbReference>
<dbReference type="SUPFAM" id="SSF53335">
    <property type="entry name" value="S-adenosyl-L-methionine-dependent methyltransferases"/>
    <property type="match status" value="1"/>
</dbReference>
<accession>A0ABW5H1Z1</accession>
<dbReference type="RefSeq" id="WP_378301532.1">
    <property type="nucleotide sequence ID" value="NZ_JBHUKS010000004.1"/>
</dbReference>
<dbReference type="Gene3D" id="3.40.50.150">
    <property type="entry name" value="Vaccinia Virus protein VP39"/>
    <property type="match status" value="1"/>
</dbReference>
<name>A0ABW5H1Z1_9PSEU</name>
<dbReference type="Gene3D" id="1.10.10.10">
    <property type="entry name" value="Winged helix-like DNA-binding domain superfamily/Winged helix DNA-binding domain"/>
    <property type="match status" value="1"/>
</dbReference>
<evidence type="ECO:0000313" key="7">
    <source>
        <dbReference type="Proteomes" id="UP001597483"/>
    </source>
</evidence>
<dbReference type="Pfam" id="PF08100">
    <property type="entry name" value="Dimerisation"/>
    <property type="match status" value="1"/>
</dbReference>
<sequence length="330" mass="34682">MAEQNPARVMDLVFGFIPTQIVRTMATLDLADRLAEGPASPQELAKLTDCHEPSLRRLLRGAAFLGLLALNDDGTYELTPDGHLLRADVPGSVKQLAVYLTGEPTWSACGSLAHTVRTGQPAVSGYDWLAEDPAAQAEFYESCAGVARQDVPELVEDLDLSGVRDLVDLGGGTGTLMAGLLAANPGLRGVLFDQQAALTPAVLEAAGVADRCALTAGDFRTDPLPPGYDAYVLKNVLCDWGDNDVVRILQACGQAMRPDSVLFVIDLVLAENGTPGPVAQMSDLCTLACGGAIRTEREFGDLAAAAGLRLAEISEHRTGTGTSILRVAKG</sequence>
<dbReference type="InterPro" id="IPR012967">
    <property type="entry name" value="COMT_dimerisation"/>
</dbReference>